<dbReference type="InterPro" id="IPR036047">
    <property type="entry name" value="F-box-like_dom_sf"/>
</dbReference>
<dbReference type="OrthoDB" id="3800738at2759"/>
<evidence type="ECO:0008006" key="3">
    <source>
        <dbReference type="Google" id="ProtNLM"/>
    </source>
</evidence>
<dbReference type="GeneID" id="55990780"/>
<sequence length="306" mass="34348">MQPYRKAQTRALAIPEIVTSILHEMDMRTLIAAQRVCRMWADLIHESRSLQQALFFLPVDGNMTVDTTKTTTWPRVYNPLLAETFPSFFPSPRIVGTTTRSRNDGTTLKGNPIEYTNLTSLAFAKDPTKQKMYFRPEASWRRMLTTQPPIYTIGSFSSASGMLGMSWTQEKAAHQEGGLRMATLFETMVNLGRFMWNGSLISISFGGGGGDSPPVNAHSQFISLSTSMDSDRVNADWAKMLFETDLVIVTSEGGSCTDPDGPEDPNWVKSPDEIVWEGICECYEELGLTLYDLPMDVYNKGMEYWN</sequence>
<reference evidence="2" key="1">
    <citation type="submission" date="2020-06" db="EMBL/GenBank/DDBJ databases">
        <title>A chromosome-scale genome assembly of Talaromyces rugulosus W13939.</title>
        <authorList>
            <person name="Wang B."/>
            <person name="Guo L."/>
            <person name="Ye K."/>
            <person name="Wang L."/>
        </authorList>
    </citation>
    <scope>NUCLEOTIDE SEQUENCE [LARGE SCALE GENOMIC DNA]</scope>
    <source>
        <strain evidence="2">W13939</strain>
    </source>
</reference>
<gene>
    <name evidence="1" type="ORF">TRUGW13939_03275</name>
</gene>
<keyword evidence="2" id="KW-1185">Reference proteome</keyword>
<evidence type="ECO:0000313" key="2">
    <source>
        <dbReference type="Proteomes" id="UP000509510"/>
    </source>
</evidence>
<dbReference type="RefSeq" id="XP_035342353.1">
    <property type="nucleotide sequence ID" value="XM_035486460.1"/>
</dbReference>
<name>A0A7H8QRV5_TALRU</name>
<dbReference type="KEGG" id="trg:TRUGW13939_03275"/>
<dbReference type="AlphaFoldDB" id="A0A7H8QRV5"/>
<dbReference type="Proteomes" id="UP000509510">
    <property type="component" value="Chromosome II"/>
</dbReference>
<protein>
    <recommendedName>
        <fullName evidence="3">F-box domain-containing protein</fullName>
    </recommendedName>
</protein>
<dbReference type="SUPFAM" id="SSF81383">
    <property type="entry name" value="F-box domain"/>
    <property type="match status" value="1"/>
</dbReference>
<proteinExistence type="predicted"/>
<dbReference type="EMBL" id="CP055899">
    <property type="protein sequence ID" value="QKX56175.1"/>
    <property type="molecule type" value="Genomic_DNA"/>
</dbReference>
<organism evidence="1 2">
    <name type="scientific">Talaromyces rugulosus</name>
    <name type="common">Penicillium rugulosum</name>
    <dbReference type="NCBI Taxonomy" id="121627"/>
    <lineage>
        <taxon>Eukaryota</taxon>
        <taxon>Fungi</taxon>
        <taxon>Dikarya</taxon>
        <taxon>Ascomycota</taxon>
        <taxon>Pezizomycotina</taxon>
        <taxon>Eurotiomycetes</taxon>
        <taxon>Eurotiomycetidae</taxon>
        <taxon>Eurotiales</taxon>
        <taxon>Trichocomaceae</taxon>
        <taxon>Talaromyces</taxon>
        <taxon>Talaromyces sect. Islandici</taxon>
    </lineage>
</organism>
<accession>A0A7H8QRV5</accession>
<evidence type="ECO:0000313" key="1">
    <source>
        <dbReference type="EMBL" id="QKX56175.1"/>
    </source>
</evidence>